<reference evidence="1 2" key="1">
    <citation type="submission" date="2023-01" db="EMBL/GenBank/DDBJ databases">
        <authorList>
            <person name="Yoon J.-W."/>
        </authorList>
    </citation>
    <scope>NUCLEOTIDE SEQUENCE [LARGE SCALE GENOMIC DNA]</scope>
    <source>
        <strain evidence="1 2">KMU-50</strain>
    </source>
</reference>
<keyword evidence="2" id="KW-1185">Reference proteome</keyword>
<accession>A0ABT4W6A6</accession>
<evidence type="ECO:0000313" key="1">
    <source>
        <dbReference type="EMBL" id="MDA5095402.1"/>
    </source>
</evidence>
<proteinExistence type="predicted"/>
<sequence length="204" mass="23428">MYPFIRMVKELVKNVRAEPLPVTGVHVSHHRCWPWDLDLWRELNNGRTLTLYDLGRIPLAGRTGLSRVLLRNRWGLTMAGASVRYRRRIKMFERVEMQSRLVGWDDRFFYVEQSMWKGDDCANQIVYRSAVTDRNGIVSTSRVCGALGHDGNTPDLPDWVAAWITADNQRPWPPEKPVQKVAPTLVPSVEEMNKQSCPGDTNPV</sequence>
<dbReference type="SUPFAM" id="SSF54637">
    <property type="entry name" value="Thioesterase/thiol ester dehydrase-isomerase"/>
    <property type="match status" value="1"/>
</dbReference>
<dbReference type="PANTHER" id="PTHR12475:SF4">
    <property type="entry name" value="PROTEIN THEM6"/>
    <property type="match status" value="1"/>
</dbReference>
<evidence type="ECO:0000313" key="2">
    <source>
        <dbReference type="Proteomes" id="UP001528040"/>
    </source>
</evidence>
<dbReference type="CDD" id="cd00586">
    <property type="entry name" value="4HBT"/>
    <property type="match status" value="1"/>
</dbReference>
<name>A0ABT4W6A6_9RHOB</name>
<dbReference type="InterPro" id="IPR029069">
    <property type="entry name" value="HotDog_dom_sf"/>
</dbReference>
<comment type="caution">
    <text evidence="1">The sequence shown here is derived from an EMBL/GenBank/DDBJ whole genome shotgun (WGS) entry which is preliminary data.</text>
</comment>
<dbReference type="EMBL" id="JAQIIO010000010">
    <property type="protein sequence ID" value="MDA5095402.1"/>
    <property type="molecule type" value="Genomic_DNA"/>
</dbReference>
<dbReference type="RefSeq" id="WP_271055110.1">
    <property type="nucleotide sequence ID" value="NZ_JAQIIO010000010.1"/>
</dbReference>
<organism evidence="1 2">
    <name type="scientific">Aliiroseovarius salicola</name>
    <dbReference type="NCBI Taxonomy" id="3009082"/>
    <lineage>
        <taxon>Bacteria</taxon>
        <taxon>Pseudomonadati</taxon>
        <taxon>Pseudomonadota</taxon>
        <taxon>Alphaproteobacteria</taxon>
        <taxon>Rhodobacterales</taxon>
        <taxon>Paracoccaceae</taxon>
        <taxon>Aliiroseovarius</taxon>
    </lineage>
</organism>
<dbReference type="Gene3D" id="3.10.129.10">
    <property type="entry name" value="Hotdog Thioesterase"/>
    <property type="match status" value="1"/>
</dbReference>
<dbReference type="Proteomes" id="UP001528040">
    <property type="component" value="Unassembled WGS sequence"/>
</dbReference>
<dbReference type="InterPro" id="IPR051490">
    <property type="entry name" value="THEM6_lcsJ_thioesterase"/>
</dbReference>
<gene>
    <name evidence="1" type="ORF">O2N63_15040</name>
</gene>
<dbReference type="Pfam" id="PF13279">
    <property type="entry name" value="4HBT_2"/>
    <property type="match status" value="1"/>
</dbReference>
<dbReference type="PANTHER" id="PTHR12475">
    <property type="match status" value="1"/>
</dbReference>
<protein>
    <submittedName>
        <fullName evidence="1">Acyl-CoA thioesterase</fullName>
    </submittedName>
</protein>